<gene>
    <name evidence="16" type="ORF">GBAR_LOCUS10843</name>
</gene>
<sequence length="698" mass="77215">MTEESILVHGAREHNLKNIDVQLPKDKLIVFTGVSGSGKSSLAIDTVYAEGQRRYIESLSAYARQFLGQLGKPDVDEIIGLSPSIAIDQGSTGHNPRSTVATITEVYDYLRVLYARVGQFHCPECGREVGSQTAADIVQALIDYPERTRLIIFAPILRGSRGAHERELEDLRKAGFARLRIDGEIYELRPDLTLTPNQRHDIDVVIDRIVIKEGVEPRVAQAVDTALLRGDGSLLVHVVPTEGEGSPFVSEEDDLLFSKDYTCAHCRISFVKPEPRHFSFNNPDGMCENCRGLGVEMGILPKLIVPDDTLSIMQGAISLWGPLDKRDVLKEKVIAEALAKHLGFDIETPWKDLTPEQQHAILYGTGDDILTITTPGKGGHKKRKRRRQYRAHFHGIIPTEEQKYHFEDDDETDEDTFPDYFVKMPCRTCEGTRLNPWVKAVTIGETSITDILEMSIQDATQLFGELVLPEREAFIATELLKEIRGRLGFLMDVGLGYLTLARSAPTLSGGEAQRIRLASQVGAGLRDVTYVLDEPSIGLHPRDHAGLLMTLLNLRNQGNTVIVVEHDEATMLVADWIVDFGPGAGIKGGKITDIGTPAQFMKESNTLTAQYLRGDKVIVQPESRRPTGDRWVQICNARQNNLQGISPKIPVGTLCCVTGVSGSGKSSLIHDILYRALARDLMKAKTVPGGLRRYSGHH</sequence>
<keyword evidence="2" id="KW-0963">Cytoplasm</keyword>
<dbReference type="Gene3D" id="3.40.50.300">
    <property type="entry name" value="P-loop containing nucleotide triphosphate hydrolases"/>
    <property type="match status" value="3"/>
</dbReference>
<keyword evidence="12" id="KW-0238">DNA-binding</keyword>
<evidence type="ECO:0000256" key="13">
    <source>
        <dbReference type="ARBA" id="ARBA00023204"/>
    </source>
</evidence>
<feature type="domain" description="UvrA interaction" evidence="15">
    <location>
        <begin position="132"/>
        <end position="238"/>
    </location>
</feature>
<dbReference type="EMBL" id="CASHTH010001673">
    <property type="protein sequence ID" value="CAI8017955.1"/>
    <property type="molecule type" value="Genomic_DNA"/>
</dbReference>
<dbReference type="InterPro" id="IPR004602">
    <property type="entry name" value="UvrA"/>
</dbReference>
<dbReference type="InterPro" id="IPR017871">
    <property type="entry name" value="ABC_transporter-like_CS"/>
</dbReference>
<evidence type="ECO:0000256" key="2">
    <source>
        <dbReference type="ARBA" id="ARBA00022490"/>
    </source>
</evidence>
<keyword evidence="8" id="KW-0863">Zinc-finger</keyword>
<name>A0AA35RUG7_GEOBA</name>
<evidence type="ECO:0000256" key="1">
    <source>
        <dbReference type="ARBA" id="ARBA00004496"/>
    </source>
</evidence>
<comment type="subcellular location">
    <subcellularLocation>
        <location evidence="1">Cytoplasm</location>
    </subcellularLocation>
</comment>
<dbReference type="PROSITE" id="PS00211">
    <property type="entry name" value="ABC_TRANSPORTER_1"/>
    <property type="match status" value="1"/>
</dbReference>
<evidence type="ECO:0000256" key="11">
    <source>
        <dbReference type="ARBA" id="ARBA00022881"/>
    </source>
</evidence>
<keyword evidence="11" id="KW-0267">Excision nuclease</keyword>
<evidence type="ECO:0000256" key="10">
    <source>
        <dbReference type="ARBA" id="ARBA00022840"/>
    </source>
</evidence>
<evidence type="ECO:0000259" key="14">
    <source>
        <dbReference type="Pfam" id="PF17755"/>
    </source>
</evidence>
<dbReference type="GO" id="GO:0003677">
    <property type="term" value="F:DNA binding"/>
    <property type="evidence" value="ECO:0007669"/>
    <property type="project" value="UniProtKB-KW"/>
</dbReference>
<dbReference type="SUPFAM" id="SSF52540">
    <property type="entry name" value="P-loop containing nucleoside triphosphate hydrolases"/>
    <property type="match status" value="2"/>
</dbReference>
<evidence type="ECO:0000313" key="16">
    <source>
        <dbReference type="EMBL" id="CAI8017955.1"/>
    </source>
</evidence>
<dbReference type="PANTHER" id="PTHR43152">
    <property type="entry name" value="UVRABC SYSTEM PROTEIN A"/>
    <property type="match status" value="1"/>
</dbReference>
<dbReference type="GO" id="GO:0008270">
    <property type="term" value="F:zinc ion binding"/>
    <property type="evidence" value="ECO:0007669"/>
    <property type="project" value="UniProtKB-KW"/>
</dbReference>
<keyword evidence="5" id="KW-0547">Nucleotide-binding</keyword>
<dbReference type="NCBIfam" id="TIGR00630">
    <property type="entry name" value="uvra"/>
    <property type="match status" value="1"/>
</dbReference>
<evidence type="ECO:0000256" key="4">
    <source>
        <dbReference type="ARBA" id="ARBA00022737"/>
    </source>
</evidence>
<accession>A0AA35RUG7</accession>
<reference evidence="16" key="1">
    <citation type="submission" date="2023-03" db="EMBL/GenBank/DDBJ databases">
        <authorList>
            <person name="Steffen K."/>
            <person name="Cardenas P."/>
        </authorList>
    </citation>
    <scope>NUCLEOTIDE SEQUENCE</scope>
</reference>
<evidence type="ECO:0000256" key="3">
    <source>
        <dbReference type="ARBA" id="ARBA00022723"/>
    </source>
</evidence>
<feature type="domain" description="UvrA DNA-binding" evidence="14">
    <location>
        <begin position="301"/>
        <end position="412"/>
    </location>
</feature>
<organism evidence="16 17">
    <name type="scientific">Geodia barretti</name>
    <name type="common">Barrett's horny sponge</name>
    <dbReference type="NCBI Taxonomy" id="519541"/>
    <lineage>
        <taxon>Eukaryota</taxon>
        <taxon>Metazoa</taxon>
        <taxon>Porifera</taxon>
        <taxon>Demospongiae</taxon>
        <taxon>Heteroscleromorpha</taxon>
        <taxon>Tetractinellida</taxon>
        <taxon>Astrophorina</taxon>
        <taxon>Geodiidae</taxon>
        <taxon>Geodia</taxon>
    </lineage>
</organism>
<evidence type="ECO:0000259" key="15">
    <source>
        <dbReference type="Pfam" id="PF17760"/>
    </source>
</evidence>
<proteinExistence type="predicted"/>
<dbReference type="Gene3D" id="1.10.8.280">
    <property type="entry name" value="ABC transporter ATPase domain-like"/>
    <property type="match status" value="1"/>
</dbReference>
<dbReference type="Gene3D" id="1.20.1580.10">
    <property type="entry name" value="ABC transporter ATPase like domain"/>
    <property type="match status" value="2"/>
</dbReference>
<dbReference type="GO" id="GO:0016887">
    <property type="term" value="F:ATP hydrolysis activity"/>
    <property type="evidence" value="ECO:0007669"/>
    <property type="project" value="InterPro"/>
</dbReference>
<evidence type="ECO:0000256" key="7">
    <source>
        <dbReference type="ARBA" id="ARBA00022769"/>
    </source>
</evidence>
<keyword evidence="17" id="KW-1185">Reference proteome</keyword>
<dbReference type="Gene3D" id="3.30.190.20">
    <property type="match status" value="1"/>
</dbReference>
<evidence type="ECO:0000313" key="17">
    <source>
        <dbReference type="Proteomes" id="UP001174909"/>
    </source>
</evidence>
<dbReference type="GO" id="GO:0009380">
    <property type="term" value="C:excinuclease repair complex"/>
    <property type="evidence" value="ECO:0007669"/>
    <property type="project" value="InterPro"/>
</dbReference>
<evidence type="ECO:0000256" key="5">
    <source>
        <dbReference type="ARBA" id="ARBA00022741"/>
    </source>
</evidence>
<dbReference type="Pfam" id="PF17755">
    <property type="entry name" value="UvrA_DNA-bind"/>
    <property type="match status" value="1"/>
</dbReference>
<evidence type="ECO:0000256" key="8">
    <source>
        <dbReference type="ARBA" id="ARBA00022771"/>
    </source>
</evidence>
<keyword evidence="4" id="KW-0677">Repeat</keyword>
<dbReference type="PANTHER" id="PTHR43152:SF3">
    <property type="entry name" value="UVRABC SYSTEM PROTEIN A"/>
    <property type="match status" value="1"/>
</dbReference>
<keyword evidence="10" id="KW-0067">ATP-binding</keyword>
<protein>
    <submittedName>
        <fullName evidence="16">UvrABC system protein A</fullName>
    </submittedName>
</protein>
<dbReference type="GO" id="GO:0005737">
    <property type="term" value="C:cytoplasm"/>
    <property type="evidence" value="ECO:0007669"/>
    <property type="project" value="UniProtKB-SubCell"/>
</dbReference>
<dbReference type="AlphaFoldDB" id="A0AA35RUG7"/>
<keyword evidence="9" id="KW-0862">Zinc</keyword>
<evidence type="ECO:0000256" key="9">
    <source>
        <dbReference type="ARBA" id="ARBA00022833"/>
    </source>
</evidence>
<dbReference type="Pfam" id="PF17760">
    <property type="entry name" value="UvrA_inter"/>
    <property type="match status" value="1"/>
</dbReference>
<evidence type="ECO:0000256" key="12">
    <source>
        <dbReference type="ARBA" id="ARBA00023125"/>
    </source>
</evidence>
<keyword evidence="3" id="KW-0479">Metal-binding</keyword>
<dbReference type="Proteomes" id="UP001174909">
    <property type="component" value="Unassembled WGS sequence"/>
</dbReference>
<keyword evidence="7" id="KW-0228">DNA excision</keyword>
<keyword evidence="13" id="KW-0234">DNA repair</keyword>
<comment type="caution">
    <text evidence="16">The sequence shown here is derived from an EMBL/GenBank/DDBJ whole genome shotgun (WGS) entry which is preliminary data.</text>
</comment>
<keyword evidence="6" id="KW-0227">DNA damage</keyword>
<dbReference type="InterPro" id="IPR041102">
    <property type="entry name" value="UvrA_inter"/>
</dbReference>
<dbReference type="GO" id="GO:0004518">
    <property type="term" value="F:nuclease activity"/>
    <property type="evidence" value="ECO:0007669"/>
    <property type="project" value="UniProtKB-KW"/>
</dbReference>
<dbReference type="GO" id="GO:0006289">
    <property type="term" value="P:nucleotide-excision repair"/>
    <property type="evidence" value="ECO:0007669"/>
    <property type="project" value="InterPro"/>
</dbReference>
<dbReference type="GO" id="GO:0005524">
    <property type="term" value="F:ATP binding"/>
    <property type="evidence" value="ECO:0007669"/>
    <property type="project" value="UniProtKB-KW"/>
</dbReference>
<dbReference type="InterPro" id="IPR027417">
    <property type="entry name" value="P-loop_NTPase"/>
</dbReference>
<evidence type="ECO:0000256" key="6">
    <source>
        <dbReference type="ARBA" id="ARBA00022763"/>
    </source>
</evidence>
<dbReference type="InterPro" id="IPR041552">
    <property type="entry name" value="UvrA_DNA-bd"/>
</dbReference>